<evidence type="ECO:0000259" key="1">
    <source>
        <dbReference type="Pfam" id="PF01764"/>
    </source>
</evidence>
<dbReference type="InterPro" id="IPR051218">
    <property type="entry name" value="Sec_MonoDiacylglyc_Lipase"/>
</dbReference>
<accession>A0A2W4UPY3</accession>
<dbReference type="EMBL" id="QBMC01000013">
    <property type="protein sequence ID" value="PZO22164.1"/>
    <property type="molecule type" value="Genomic_DNA"/>
</dbReference>
<proteinExistence type="predicted"/>
<organism evidence="2 3">
    <name type="scientific">Leptolyngbya foveolarum</name>
    <dbReference type="NCBI Taxonomy" id="47253"/>
    <lineage>
        <taxon>Bacteria</taxon>
        <taxon>Bacillati</taxon>
        <taxon>Cyanobacteriota</taxon>
        <taxon>Cyanophyceae</taxon>
        <taxon>Leptolyngbyales</taxon>
        <taxon>Leptolyngbyaceae</taxon>
        <taxon>Leptolyngbya group</taxon>
        <taxon>Leptolyngbya</taxon>
    </lineage>
</organism>
<dbReference type="Proteomes" id="UP000249354">
    <property type="component" value="Unassembled WGS sequence"/>
</dbReference>
<dbReference type="InterPro" id="IPR029058">
    <property type="entry name" value="AB_hydrolase_fold"/>
</dbReference>
<comment type="caution">
    <text evidence="2">The sequence shown here is derived from an EMBL/GenBank/DDBJ whole genome shotgun (WGS) entry which is preliminary data.</text>
</comment>
<reference evidence="2 3" key="2">
    <citation type="submission" date="2018-06" db="EMBL/GenBank/DDBJ databases">
        <title>Metagenomic assembly of (sub)arctic Cyanobacteria and their associated microbiome from non-axenic cultures.</title>
        <authorList>
            <person name="Baurain D."/>
        </authorList>
    </citation>
    <scope>NUCLEOTIDE SEQUENCE [LARGE SCALE GENOMIC DNA]</scope>
    <source>
        <strain evidence="2">ULC129bin1</strain>
    </source>
</reference>
<name>A0A2W4UPY3_9CYAN</name>
<sequence length="276" mass="31267">MSRQPTQKLEAITVDYKTALQCAQLSQDIYVDFAGDISFMALPKAASQLVQSSQTDTQLAILEDPVESKTVIVFRGSENNRDWETNLQVGTQEQNWTQQKKEAFREEMKEVVETVTDNGDLIYPEEYGEPSRPVKMHRGFINAYLSVRDEIHAHVQKSKTAQYRITGHSLGGAIAALCAVDLQYNFGQKIAIDVYTFGAPRVGNDAFSDSYNRRIPNTWRVVNGWDAVTGLPAPWQGYRHVEETVKLAQKFTWKLITGSFEDHKISRYIAAIEKQI</sequence>
<evidence type="ECO:0000313" key="3">
    <source>
        <dbReference type="Proteomes" id="UP000249354"/>
    </source>
</evidence>
<evidence type="ECO:0000313" key="2">
    <source>
        <dbReference type="EMBL" id="PZO22164.1"/>
    </source>
</evidence>
<dbReference type="CDD" id="cd00519">
    <property type="entry name" value="Lipase_3"/>
    <property type="match status" value="1"/>
</dbReference>
<dbReference type="AlphaFoldDB" id="A0A2W4UPY3"/>
<dbReference type="PANTHER" id="PTHR45856:SF11">
    <property type="entry name" value="FUNGAL LIPASE-LIKE DOMAIN-CONTAINING PROTEIN"/>
    <property type="match status" value="1"/>
</dbReference>
<dbReference type="Pfam" id="PF01764">
    <property type="entry name" value="Lipase_3"/>
    <property type="match status" value="1"/>
</dbReference>
<protein>
    <submittedName>
        <fullName evidence="2">Lipase</fullName>
    </submittedName>
</protein>
<feature type="domain" description="Fungal lipase-type" evidence="1">
    <location>
        <begin position="71"/>
        <end position="233"/>
    </location>
</feature>
<gene>
    <name evidence="2" type="ORF">DCF25_03590</name>
</gene>
<dbReference type="SUPFAM" id="SSF53474">
    <property type="entry name" value="alpha/beta-Hydrolases"/>
    <property type="match status" value="1"/>
</dbReference>
<dbReference type="InterPro" id="IPR002921">
    <property type="entry name" value="Fungal_lipase-type"/>
</dbReference>
<dbReference type="GO" id="GO:0006629">
    <property type="term" value="P:lipid metabolic process"/>
    <property type="evidence" value="ECO:0007669"/>
    <property type="project" value="InterPro"/>
</dbReference>
<dbReference type="Gene3D" id="3.40.50.1820">
    <property type="entry name" value="alpha/beta hydrolase"/>
    <property type="match status" value="1"/>
</dbReference>
<dbReference type="PANTHER" id="PTHR45856">
    <property type="entry name" value="ALPHA/BETA-HYDROLASES SUPERFAMILY PROTEIN"/>
    <property type="match status" value="1"/>
</dbReference>
<reference evidence="3" key="1">
    <citation type="submission" date="2018-04" db="EMBL/GenBank/DDBJ databases">
        <authorList>
            <person name="Cornet L."/>
        </authorList>
    </citation>
    <scope>NUCLEOTIDE SEQUENCE [LARGE SCALE GENOMIC DNA]</scope>
</reference>